<organism evidence="2 3">
    <name type="scientific">Solibacillus kalamii</name>
    <dbReference type="NCBI Taxonomy" id="1748298"/>
    <lineage>
        <taxon>Bacteria</taxon>
        <taxon>Bacillati</taxon>
        <taxon>Bacillota</taxon>
        <taxon>Bacilli</taxon>
        <taxon>Bacillales</taxon>
        <taxon>Caryophanaceae</taxon>
        <taxon>Solibacillus</taxon>
    </lineage>
</organism>
<feature type="transmembrane region" description="Helical" evidence="1">
    <location>
        <begin position="50"/>
        <end position="68"/>
    </location>
</feature>
<evidence type="ECO:0000313" key="2">
    <source>
        <dbReference type="EMBL" id="OUZ39121.1"/>
    </source>
</evidence>
<accession>A0ABX3ZHC1</accession>
<proteinExistence type="predicted"/>
<protein>
    <submittedName>
        <fullName evidence="2">Uncharacterized protein</fullName>
    </submittedName>
</protein>
<comment type="caution">
    <text evidence="2">The sequence shown here is derived from an EMBL/GenBank/DDBJ whole genome shotgun (WGS) entry which is preliminary data.</text>
</comment>
<dbReference type="Proteomes" id="UP000196594">
    <property type="component" value="Unassembled WGS sequence"/>
</dbReference>
<keyword evidence="1" id="KW-0812">Transmembrane</keyword>
<gene>
    <name evidence="2" type="ORF">CBM15_09665</name>
</gene>
<dbReference type="Pfam" id="PF26310">
    <property type="entry name" value="YczF"/>
    <property type="match status" value="1"/>
</dbReference>
<name>A0ABX3ZHC1_9BACL</name>
<keyword evidence="3" id="KW-1185">Reference proteome</keyword>
<dbReference type="InterPro" id="IPR058725">
    <property type="entry name" value="YczF"/>
</dbReference>
<dbReference type="EMBL" id="NHNT01000005">
    <property type="protein sequence ID" value="OUZ39121.1"/>
    <property type="molecule type" value="Genomic_DNA"/>
</dbReference>
<reference evidence="2 3" key="1">
    <citation type="journal article" date="2017" name="Int. J. Syst. Evol. Microbiol.">
        <title>Solibacillus kalamii sp. nov., isolated from a high-efficiency particulate arrestance filter system used in the International Space Station.</title>
        <authorList>
            <person name="Checinska Sielaff A."/>
            <person name="Kumar R.M."/>
            <person name="Pal D."/>
            <person name="Mayilraj S."/>
            <person name="Venkateswaran K."/>
        </authorList>
    </citation>
    <scope>NUCLEOTIDE SEQUENCE [LARGE SCALE GENOMIC DNA]</scope>
    <source>
        <strain evidence="2 3">ISSFR-015</strain>
    </source>
</reference>
<keyword evidence="1" id="KW-0472">Membrane</keyword>
<evidence type="ECO:0000313" key="3">
    <source>
        <dbReference type="Proteomes" id="UP000196594"/>
    </source>
</evidence>
<evidence type="ECO:0000256" key="1">
    <source>
        <dbReference type="SAM" id="Phobius"/>
    </source>
</evidence>
<sequence length="74" mass="8549">MKILGISILMFLLLSGISIGMDSLLGFDLKTSFKNAVNPFLVMEVTEIIIFYFLIIIWVYCSIRLFLIKRSKKQ</sequence>
<keyword evidence="1" id="KW-1133">Transmembrane helix</keyword>